<name>A0A0B1SRH3_OESDE</name>
<proteinExistence type="predicted"/>
<accession>A0A0B1SRH3</accession>
<dbReference type="Proteomes" id="UP000053660">
    <property type="component" value="Unassembled WGS sequence"/>
</dbReference>
<dbReference type="EMBL" id="KN557518">
    <property type="protein sequence ID" value="KHJ87544.1"/>
    <property type="molecule type" value="Genomic_DNA"/>
</dbReference>
<gene>
    <name evidence="2" type="ORF">OESDEN_12679</name>
</gene>
<protein>
    <submittedName>
        <fullName evidence="2">Uncharacterized protein</fullName>
    </submittedName>
</protein>
<dbReference type="AlphaFoldDB" id="A0A0B1SRH3"/>
<sequence length="41" mass="4729">MPALTPPLFNQMLENSGVESRKSVKKYQSNMENLPDFETEK</sequence>
<evidence type="ECO:0000313" key="3">
    <source>
        <dbReference type="Proteomes" id="UP000053660"/>
    </source>
</evidence>
<keyword evidence="3" id="KW-1185">Reference proteome</keyword>
<evidence type="ECO:0000313" key="2">
    <source>
        <dbReference type="EMBL" id="KHJ87544.1"/>
    </source>
</evidence>
<organism evidence="2 3">
    <name type="scientific">Oesophagostomum dentatum</name>
    <name type="common">Nodular worm</name>
    <dbReference type="NCBI Taxonomy" id="61180"/>
    <lineage>
        <taxon>Eukaryota</taxon>
        <taxon>Metazoa</taxon>
        <taxon>Ecdysozoa</taxon>
        <taxon>Nematoda</taxon>
        <taxon>Chromadorea</taxon>
        <taxon>Rhabditida</taxon>
        <taxon>Rhabditina</taxon>
        <taxon>Rhabditomorpha</taxon>
        <taxon>Strongyloidea</taxon>
        <taxon>Strongylidae</taxon>
        <taxon>Oesophagostomum</taxon>
    </lineage>
</organism>
<feature type="region of interest" description="Disordered" evidence="1">
    <location>
        <begin position="1"/>
        <end position="41"/>
    </location>
</feature>
<reference evidence="2 3" key="1">
    <citation type="submission" date="2014-03" db="EMBL/GenBank/DDBJ databases">
        <title>Draft genome of the hookworm Oesophagostomum dentatum.</title>
        <authorList>
            <person name="Mitreva M."/>
        </authorList>
    </citation>
    <scope>NUCLEOTIDE SEQUENCE [LARGE SCALE GENOMIC DNA]</scope>
    <source>
        <strain evidence="2 3">OD-Hann</strain>
    </source>
</reference>
<evidence type="ECO:0000256" key="1">
    <source>
        <dbReference type="SAM" id="MobiDB-lite"/>
    </source>
</evidence>